<evidence type="ECO:0000313" key="1">
    <source>
        <dbReference type="EMBL" id="RID52278.1"/>
    </source>
</evidence>
<gene>
    <name evidence="1" type="ORF">BRARA_H02887</name>
</gene>
<proteinExistence type="predicted"/>
<evidence type="ECO:0000313" key="2">
    <source>
        <dbReference type="Proteomes" id="UP000264353"/>
    </source>
</evidence>
<reference evidence="1 2" key="1">
    <citation type="submission" date="2018-06" db="EMBL/GenBank/DDBJ databases">
        <title>WGS assembly of Brassica rapa FPsc.</title>
        <authorList>
            <person name="Bowman J."/>
            <person name="Kohchi T."/>
            <person name="Yamato K."/>
            <person name="Jenkins J."/>
            <person name="Shu S."/>
            <person name="Ishizaki K."/>
            <person name="Yamaoka S."/>
            <person name="Nishihama R."/>
            <person name="Nakamura Y."/>
            <person name="Berger F."/>
            <person name="Adam C."/>
            <person name="Aki S."/>
            <person name="Althoff F."/>
            <person name="Araki T."/>
            <person name="Arteaga-Vazquez M."/>
            <person name="Balasubrmanian S."/>
            <person name="Bauer D."/>
            <person name="Boehm C."/>
            <person name="Briginshaw L."/>
            <person name="Caballero-Perez J."/>
            <person name="Catarino B."/>
            <person name="Chen F."/>
            <person name="Chiyoda S."/>
            <person name="Chovatia M."/>
            <person name="Davies K."/>
            <person name="Delmans M."/>
            <person name="Demura T."/>
            <person name="Dierschke T."/>
            <person name="Dolan L."/>
            <person name="Dorantes-Acosta A."/>
            <person name="Eklund D."/>
            <person name="Florent S."/>
            <person name="Flores-Sandoval E."/>
            <person name="Fujiyama A."/>
            <person name="Fukuzawa H."/>
            <person name="Galik B."/>
            <person name="Grimanelli D."/>
            <person name="Grimwood J."/>
            <person name="Grossniklaus U."/>
            <person name="Hamada T."/>
            <person name="Haseloff J."/>
            <person name="Hetherington A."/>
            <person name="Higo A."/>
            <person name="Hirakawa Y."/>
            <person name="Hundley H."/>
            <person name="Ikeda Y."/>
            <person name="Inoue K."/>
            <person name="Inoue S."/>
            <person name="Ishida S."/>
            <person name="Jia Q."/>
            <person name="Kakita M."/>
            <person name="Kanazawa T."/>
            <person name="Kawai Y."/>
            <person name="Kawashima T."/>
            <person name="Kennedy M."/>
            <person name="Kinose K."/>
            <person name="Kinoshita T."/>
            <person name="Kohara Y."/>
            <person name="Koide E."/>
            <person name="Komatsu K."/>
            <person name="Kopischke S."/>
            <person name="Kubo M."/>
            <person name="Kyozuka J."/>
            <person name="Lagercrantz U."/>
            <person name="Lin S."/>
            <person name="Lindquist E."/>
            <person name="Lipzen A."/>
            <person name="Lu C."/>
            <person name="Luna E."/>
            <person name="Martienssen R."/>
            <person name="Minamino N."/>
            <person name="Mizutani M."/>
            <person name="Mizutani M."/>
            <person name="Mochizuki N."/>
            <person name="Monte I."/>
            <person name="Mosher R."/>
            <person name="Nagasaki H."/>
            <person name="Nakagami H."/>
            <person name="Naramoto S."/>
            <person name="Nishitani K."/>
            <person name="Ohtani M."/>
            <person name="Okamoto T."/>
            <person name="Okumura M."/>
            <person name="Phillips J."/>
            <person name="Pollak B."/>
            <person name="Reinders A."/>
            <person name="Roevekamp M."/>
            <person name="Sano R."/>
            <person name="Sawa S."/>
            <person name="Schmid M."/>
            <person name="Shirakawa M."/>
            <person name="Solano R."/>
            <person name="Spunde A."/>
            <person name="Suetsugu N."/>
            <person name="Sugano S."/>
            <person name="Sugiyama A."/>
            <person name="Sun R."/>
            <person name="Suzuki Y."/>
            <person name="Takenaka M."/>
            <person name="Takezawa D."/>
            <person name="Tomogane H."/>
            <person name="Tsuzuki M."/>
            <person name="Ueda T."/>
            <person name="Umeda M."/>
            <person name="Ward J."/>
            <person name="Watanabe Y."/>
            <person name="Yazaki K."/>
            <person name="Yokoyama R."/>
            <person name="Yoshitake Y."/>
            <person name="Yotsui I."/>
            <person name="Zachgo S."/>
            <person name="Schmutz J."/>
        </authorList>
    </citation>
    <scope>NUCLEOTIDE SEQUENCE [LARGE SCALE GENOMIC DNA]</scope>
    <source>
        <strain evidence="2">cv. B-3</strain>
    </source>
</reference>
<accession>A0A397YHH9</accession>
<sequence>MNMNSDERRWEIEKLTKVLVNGTLVHYESLSLTGQFRDLWQCFSWYLYLCYCVLSIGL</sequence>
<organism evidence="1 2">
    <name type="scientific">Brassica campestris</name>
    <name type="common">Field mustard</name>
    <dbReference type="NCBI Taxonomy" id="3711"/>
    <lineage>
        <taxon>Eukaryota</taxon>
        <taxon>Viridiplantae</taxon>
        <taxon>Streptophyta</taxon>
        <taxon>Embryophyta</taxon>
        <taxon>Tracheophyta</taxon>
        <taxon>Spermatophyta</taxon>
        <taxon>Magnoliopsida</taxon>
        <taxon>eudicotyledons</taxon>
        <taxon>Gunneridae</taxon>
        <taxon>Pentapetalae</taxon>
        <taxon>rosids</taxon>
        <taxon>malvids</taxon>
        <taxon>Brassicales</taxon>
        <taxon>Brassicaceae</taxon>
        <taxon>Brassiceae</taxon>
        <taxon>Brassica</taxon>
    </lineage>
</organism>
<protein>
    <submittedName>
        <fullName evidence="1">Uncharacterized protein</fullName>
    </submittedName>
</protein>
<name>A0A397YHH9_BRACM</name>
<dbReference type="Proteomes" id="UP000264353">
    <property type="component" value="Chromosome A8"/>
</dbReference>
<dbReference type="EMBL" id="CM010635">
    <property type="protein sequence ID" value="RID52278.1"/>
    <property type="molecule type" value="Genomic_DNA"/>
</dbReference>
<dbReference type="AlphaFoldDB" id="A0A397YHH9"/>